<feature type="compositionally biased region" description="Basic and acidic residues" evidence="1">
    <location>
        <begin position="24"/>
        <end position="35"/>
    </location>
</feature>
<feature type="compositionally biased region" description="Polar residues" evidence="1">
    <location>
        <begin position="798"/>
        <end position="809"/>
    </location>
</feature>
<evidence type="ECO:0000313" key="3">
    <source>
        <dbReference type="Proteomes" id="UP001161757"/>
    </source>
</evidence>
<reference evidence="2" key="1">
    <citation type="submission" date="2023-01" db="EMBL/GenBank/DDBJ databases">
        <title>Exophiala dermititidis isolated from Cystic Fibrosis Patient.</title>
        <authorList>
            <person name="Kurbessoian T."/>
            <person name="Crocker A."/>
            <person name="Murante D."/>
            <person name="Hogan D.A."/>
            <person name="Stajich J.E."/>
        </authorList>
    </citation>
    <scope>NUCLEOTIDE SEQUENCE</scope>
    <source>
        <strain evidence="2">Ex8</strain>
    </source>
</reference>
<name>A0AAN6F363_EXODE</name>
<dbReference type="AlphaFoldDB" id="A0AAN6F363"/>
<gene>
    <name evidence="2" type="ORF">HRR80_001469</name>
</gene>
<evidence type="ECO:0000256" key="1">
    <source>
        <dbReference type="SAM" id="MobiDB-lite"/>
    </source>
</evidence>
<feature type="compositionally biased region" description="Polar residues" evidence="1">
    <location>
        <begin position="830"/>
        <end position="847"/>
    </location>
</feature>
<feature type="compositionally biased region" description="Polar residues" evidence="1">
    <location>
        <begin position="958"/>
        <end position="973"/>
    </location>
</feature>
<feature type="region of interest" description="Disordered" evidence="1">
    <location>
        <begin position="584"/>
        <end position="612"/>
    </location>
</feature>
<accession>A0AAN6F363</accession>
<feature type="region of interest" description="Disordered" evidence="1">
    <location>
        <begin position="535"/>
        <end position="572"/>
    </location>
</feature>
<feature type="region of interest" description="Disordered" evidence="1">
    <location>
        <begin position="24"/>
        <end position="59"/>
    </location>
</feature>
<feature type="compositionally biased region" description="Acidic residues" evidence="1">
    <location>
        <begin position="590"/>
        <end position="600"/>
    </location>
</feature>
<feature type="compositionally biased region" description="Low complexity" evidence="1">
    <location>
        <begin position="817"/>
        <end position="829"/>
    </location>
</feature>
<feature type="compositionally biased region" description="Low complexity" evidence="1">
    <location>
        <begin position="770"/>
        <end position="790"/>
    </location>
</feature>
<feature type="compositionally biased region" description="Low complexity" evidence="1">
    <location>
        <begin position="548"/>
        <end position="570"/>
    </location>
</feature>
<dbReference type="EMBL" id="JAJGCB010000002">
    <property type="protein sequence ID" value="KAJ8994765.1"/>
    <property type="molecule type" value="Genomic_DNA"/>
</dbReference>
<sequence>MNAQCPRPGLSFSIFHDHAKASMNAPRKEGLREPQRGQPWSVNNEHGVYHGTDKTNKTSELSNHWQENSNSLEVLIAAPPAAPSVTISLPASPDSNAMLQTDDHPAEETWPFSRSLFHSWWNAEAPAFVPGRQEHARTTTDDNILGGMLRMNDMGFSMTAAEFVPGNQEHMVVLSNVNNKTHCDEYSSESLVTQRVNRGRITVSLPHVTGDHHLLVLTESGDFVPVTPRACPYEFVANDDFDAEYAFEVAKAAACMREYQQGCSMYRQGIYLPTMRNRTDTVPEVFCAIRCLARYPLLSTPAAREIPAEFTQRNRQEHLLGWLETWSQYDEYAVEEMVGHCIHHFSFFNQPVYDKSATKPATTIAVLKSSPKHFATRTDSRDLRVPITVWWASHFLDPVRYTGNPEILDTLRGTALENAVLGQCDKMYTGSGWWLYDTRWTREDDVPMLDLLTTDKYLPGHTIINGCTEGFPSSRAILSAGTEEKLQIDKARRSALQSRLAAGRVNSRLGFSCVSADELEEVPVFGSTKVVGLERRPQDDGDVQCAKPAAPAVAPPVSSMVPSSGVAPGSMSREEFHRRLAAIPLPSGGDWDDDDEDEWDPSQPQPAAPERSALDQRLETLGSLGNANWADDLDDEDYGEMLSTAPQDAQSNYGSWRERLEAPIPTALVEVIASVSKEQSATAAQATTPDVPLVPEPSTSAIEAMTATAAEEAVAVPEQLAAEPRDNGLGDDVSPASSMTAELFQPASVLPETQMLDNAYSETTASSEGAPSHTSRSASVSSATSAAPSVDPAEPKPTTDSSEPGSSSEAVDEDQDVVGVVVSDDFPVVSTESKPTQSNDAKCTTATMPEPTPADSEAHDPPAQHGISRTSVTVQPTVVCIEPADTAMAGMAVTTHPRSGSALVSLCRALAEAAAYSPIMGGGYDQWVDFFPGPEYMVAAPAGSITLPSPSTSTSSLAQTKTNKPVDAQTGNLKPQGWLKKGFRKVLKVFQRGPKN</sequence>
<feature type="region of interest" description="Disordered" evidence="1">
    <location>
        <begin position="719"/>
        <end position="867"/>
    </location>
</feature>
<evidence type="ECO:0000313" key="2">
    <source>
        <dbReference type="EMBL" id="KAJ8994765.1"/>
    </source>
</evidence>
<protein>
    <submittedName>
        <fullName evidence="2">Uncharacterized protein</fullName>
    </submittedName>
</protein>
<comment type="caution">
    <text evidence="2">The sequence shown here is derived from an EMBL/GenBank/DDBJ whole genome shotgun (WGS) entry which is preliminary data.</text>
</comment>
<feature type="region of interest" description="Disordered" evidence="1">
    <location>
        <begin position="948"/>
        <end position="976"/>
    </location>
</feature>
<organism evidence="2 3">
    <name type="scientific">Exophiala dermatitidis</name>
    <name type="common">Black yeast-like fungus</name>
    <name type="synonym">Wangiella dermatitidis</name>
    <dbReference type="NCBI Taxonomy" id="5970"/>
    <lineage>
        <taxon>Eukaryota</taxon>
        <taxon>Fungi</taxon>
        <taxon>Dikarya</taxon>
        <taxon>Ascomycota</taxon>
        <taxon>Pezizomycotina</taxon>
        <taxon>Eurotiomycetes</taxon>
        <taxon>Chaetothyriomycetidae</taxon>
        <taxon>Chaetothyriales</taxon>
        <taxon>Herpotrichiellaceae</taxon>
        <taxon>Exophiala</taxon>
    </lineage>
</organism>
<feature type="compositionally biased region" description="Low complexity" evidence="1">
    <location>
        <begin position="948"/>
        <end position="957"/>
    </location>
</feature>
<proteinExistence type="predicted"/>
<feature type="compositionally biased region" description="Basic and acidic residues" evidence="1">
    <location>
        <begin position="47"/>
        <end position="57"/>
    </location>
</feature>
<dbReference type="Proteomes" id="UP001161757">
    <property type="component" value="Unassembled WGS sequence"/>
</dbReference>
<feature type="compositionally biased region" description="Polar residues" evidence="1">
    <location>
        <begin position="760"/>
        <end position="769"/>
    </location>
</feature>